<dbReference type="Gene3D" id="1.20.58.390">
    <property type="entry name" value="Neurotransmitter-gated ion-channel transmembrane domain"/>
    <property type="match status" value="2"/>
</dbReference>
<evidence type="ECO:0000256" key="9">
    <source>
        <dbReference type="ARBA" id="ARBA00023136"/>
    </source>
</evidence>
<dbReference type="GO" id="GO:0007271">
    <property type="term" value="P:synaptic transmission, cholinergic"/>
    <property type="evidence" value="ECO:0007669"/>
    <property type="project" value="UniProtKB-ARBA"/>
</dbReference>
<evidence type="ECO:0000256" key="14">
    <source>
        <dbReference type="ARBA" id="ARBA00023286"/>
    </source>
</evidence>
<dbReference type="InterPro" id="IPR036719">
    <property type="entry name" value="Neuro-gated_channel_TM_sf"/>
</dbReference>
<dbReference type="GO" id="GO:0098655">
    <property type="term" value="P:monoatomic cation transmembrane transport"/>
    <property type="evidence" value="ECO:0007669"/>
    <property type="project" value="UniProtKB-ARBA"/>
</dbReference>
<evidence type="ECO:0000256" key="1">
    <source>
        <dbReference type="ARBA" id="ARBA00009237"/>
    </source>
</evidence>
<keyword evidence="9 17" id="KW-0472">Membrane</keyword>
<evidence type="ECO:0000313" key="22">
    <source>
        <dbReference type="Proteomes" id="UP000008237"/>
    </source>
</evidence>
<gene>
    <name evidence="21" type="ORF">EAI_03144</name>
</gene>
<evidence type="ECO:0000256" key="15">
    <source>
        <dbReference type="ARBA" id="ARBA00023303"/>
    </source>
</evidence>
<keyword evidence="15 17" id="KW-0407">Ion channel</keyword>
<dbReference type="FunFam" id="1.20.58.390:FF:000022">
    <property type="entry name" value="Nicotinic acetylcholine receptor subunit alpha4"/>
    <property type="match status" value="1"/>
</dbReference>
<keyword evidence="4 17" id="KW-0812">Transmembrane</keyword>
<feature type="transmembrane region" description="Helical" evidence="17">
    <location>
        <begin position="116"/>
        <end position="139"/>
    </location>
</feature>
<dbReference type="Proteomes" id="UP000008237">
    <property type="component" value="Unassembled WGS sequence"/>
</dbReference>
<dbReference type="PANTHER" id="PTHR18945">
    <property type="entry name" value="NEUROTRANSMITTER GATED ION CHANNEL"/>
    <property type="match status" value="1"/>
</dbReference>
<evidence type="ECO:0000259" key="19">
    <source>
        <dbReference type="Pfam" id="PF02931"/>
    </source>
</evidence>
<keyword evidence="13" id="KW-0628">Postsynaptic cell membrane</keyword>
<proteinExistence type="inferred from homology"/>
<keyword evidence="10" id="KW-1015">Disulfide bond</keyword>
<feature type="domain" description="Neurotransmitter-gated ion-channel ligand-binding" evidence="19">
    <location>
        <begin position="2"/>
        <end position="115"/>
    </location>
</feature>
<evidence type="ECO:0000256" key="5">
    <source>
        <dbReference type="ARBA" id="ARBA00022729"/>
    </source>
</evidence>
<dbReference type="InterPro" id="IPR036734">
    <property type="entry name" value="Neur_chan_lig-bd_sf"/>
</dbReference>
<dbReference type="EMBL" id="GL446098">
    <property type="protein sequence ID" value="EFN88515.1"/>
    <property type="molecule type" value="Genomic_DNA"/>
</dbReference>
<protein>
    <submittedName>
        <fullName evidence="21">Acetylcholine receptor subunit alpha-like 1</fullName>
    </submittedName>
</protein>
<evidence type="ECO:0000256" key="3">
    <source>
        <dbReference type="ARBA" id="ARBA00022475"/>
    </source>
</evidence>
<dbReference type="InParanoid" id="E2B736"/>
<dbReference type="SUPFAM" id="SSF90112">
    <property type="entry name" value="Neurotransmitter-gated ion-channel transmembrane pore"/>
    <property type="match status" value="1"/>
</dbReference>
<feature type="domain" description="Neurotransmitter-gated ion-channel transmembrane" evidence="20">
    <location>
        <begin position="367"/>
        <end position="429"/>
    </location>
</feature>
<dbReference type="Pfam" id="PF02931">
    <property type="entry name" value="Neur_chan_LBD"/>
    <property type="match status" value="1"/>
</dbReference>
<sequence length="465" mass="52344">MTKAILHHTGKVVWKPPAIYKSFCEIDVEYFPFDQQTCVMKFGSWTYDGYTVDLRHSAQTEDSNEIDIGIDLTDYYISVEWDIIKVPATRNEAYYICCEEPYPDIVFNITLRRKTLFYTVNLIIPCVGISFLSVLVFYLPSDSGEKVSLSISILLSLTVFFLLLAEIIPPTSLTVPLLGKYLLFTMVLVTLSVVVTIIVLNVNFRSPVTHRMSRWVRVVFIQVLPRFLLIKRPKKDDDDDDEENGRSAGGIGNGGEIDNDGVDDDEDDDEDDVETGNGKPPEGILTDVFHVQETDKYDPYYGKRFSGEYEVPPHGLPPAATRYDLGAVGTVGPCFGETLPSLPLPGADDDLFGPASPGYPHEDVSPTFEKPLVREIEKTIDDARFIAQHAKNKDKFESVEEDWKYVAMVLDRIFLVVFTLACVIGTMLIILQAPSLYDTTKPIDIKYSKIAKKKMMLLNLAIEED</sequence>
<dbReference type="GO" id="GO:0045211">
    <property type="term" value="C:postsynaptic membrane"/>
    <property type="evidence" value="ECO:0007669"/>
    <property type="project" value="UniProtKB-SubCell"/>
</dbReference>
<dbReference type="Gene3D" id="2.70.170.10">
    <property type="entry name" value="Neurotransmitter-gated ion-channel ligand-binding domain"/>
    <property type="match status" value="1"/>
</dbReference>
<evidence type="ECO:0000256" key="10">
    <source>
        <dbReference type="ARBA" id="ARBA00023157"/>
    </source>
</evidence>
<keyword evidence="11 21" id="KW-0675">Receptor</keyword>
<evidence type="ECO:0000256" key="16">
    <source>
        <dbReference type="ARBA" id="ARBA00034104"/>
    </source>
</evidence>
<dbReference type="PRINTS" id="PR00252">
    <property type="entry name" value="NRIONCHANNEL"/>
</dbReference>
<feature type="transmembrane region" description="Helical" evidence="17">
    <location>
        <begin position="413"/>
        <end position="433"/>
    </location>
</feature>
<dbReference type="Pfam" id="PF02932">
    <property type="entry name" value="Neur_chan_memb"/>
    <property type="match status" value="2"/>
</dbReference>
<dbReference type="InterPro" id="IPR006202">
    <property type="entry name" value="Neur_chan_lig-bd"/>
</dbReference>
<evidence type="ECO:0000256" key="17">
    <source>
        <dbReference type="RuleBase" id="RU000687"/>
    </source>
</evidence>
<keyword evidence="7" id="KW-0770">Synapse</keyword>
<feature type="domain" description="Neurotransmitter-gated ion-channel transmembrane" evidence="20">
    <location>
        <begin position="122"/>
        <end position="247"/>
    </location>
</feature>
<keyword evidence="5" id="KW-0732">Signal</keyword>
<keyword evidence="8 17" id="KW-0406">Ion transport</keyword>
<dbReference type="GO" id="GO:0005230">
    <property type="term" value="F:extracellular ligand-gated monoatomic ion channel activity"/>
    <property type="evidence" value="ECO:0007669"/>
    <property type="project" value="InterPro"/>
</dbReference>
<evidence type="ECO:0000256" key="7">
    <source>
        <dbReference type="ARBA" id="ARBA00023018"/>
    </source>
</evidence>
<keyword evidence="2 17" id="KW-0813">Transport</keyword>
<keyword evidence="22" id="KW-1185">Reference proteome</keyword>
<evidence type="ECO:0000256" key="2">
    <source>
        <dbReference type="ARBA" id="ARBA00022448"/>
    </source>
</evidence>
<dbReference type="InterPro" id="IPR006029">
    <property type="entry name" value="Neurotrans-gated_channel_TM"/>
</dbReference>
<keyword evidence="14" id="KW-1071">Ligand-gated ion channel</keyword>
<name>E2B736_HARSA</name>
<keyword evidence="3" id="KW-1003">Cell membrane</keyword>
<evidence type="ECO:0000259" key="20">
    <source>
        <dbReference type="Pfam" id="PF02932"/>
    </source>
</evidence>
<evidence type="ECO:0000256" key="12">
    <source>
        <dbReference type="ARBA" id="ARBA00023180"/>
    </source>
</evidence>
<dbReference type="OrthoDB" id="5975154at2759"/>
<dbReference type="AlphaFoldDB" id="E2B736"/>
<keyword evidence="6 17" id="KW-1133">Transmembrane helix</keyword>
<feature type="transmembrane region" description="Helical" evidence="17">
    <location>
        <begin position="181"/>
        <end position="200"/>
    </location>
</feature>
<comment type="similarity">
    <text evidence="1">Belongs to the ligand-gated ion channel (TC 1.A.9) family. Acetylcholine receptor (TC 1.A.9.1) subfamily.</text>
</comment>
<dbReference type="InterPro" id="IPR006201">
    <property type="entry name" value="Neur_channel"/>
</dbReference>
<feature type="transmembrane region" description="Helical" evidence="17">
    <location>
        <begin position="151"/>
        <end position="169"/>
    </location>
</feature>
<dbReference type="InterPro" id="IPR018000">
    <property type="entry name" value="Neurotransmitter_ion_chnl_CS"/>
</dbReference>
<keyword evidence="12" id="KW-0325">Glycoprotein</keyword>
<evidence type="ECO:0000256" key="11">
    <source>
        <dbReference type="ARBA" id="ARBA00023170"/>
    </source>
</evidence>
<dbReference type="FunFam" id="1.20.58.390:FF:000012">
    <property type="entry name" value="Acetylcholine receptor subunit alpha-like"/>
    <property type="match status" value="1"/>
</dbReference>
<dbReference type="OMA" id="VIFYSCC"/>
<dbReference type="CDD" id="cd19064">
    <property type="entry name" value="LGIC_TM_nAChR"/>
    <property type="match status" value="1"/>
</dbReference>
<organism evidence="22">
    <name type="scientific">Harpegnathos saltator</name>
    <name type="common">Jerdon's jumping ant</name>
    <dbReference type="NCBI Taxonomy" id="610380"/>
    <lineage>
        <taxon>Eukaryota</taxon>
        <taxon>Metazoa</taxon>
        <taxon>Ecdysozoa</taxon>
        <taxon>Arthropoda</taxon>
        <taxon>Hexapoda</taxon>
        <taxon>Insecta</taxon>
        <taxon>Pterygota</taxon>
        <taxon>Neoptera</taxon>
        <taxon>Endopterygota</taxon>
        <taxon>Hymenoptera</taxon>
        <taxon>Apocrita</taxon>
        <taxon>Aculeata</taxon>
        <taxon>Formicoidea</taxon>
        <taxon>Formicidae</taxon>
        <taxon>Ponerinae</taxon>
        <taxon>Ponerini</taxon>
        <taxon>Harpegnathos</taxon>
    </lineage>
</organism>
<dbReference type="InterPro" id="IPR038050">
    <property type="entry name" value="Neuro_actylchol_rec"/>
</dbReference>
<dbReference type="PROSITE" id="PS00236">
    <property type="entry name" value="NEUROTR_ION_CHANNEL"/>
    <property type="match status" value="1"/>
</dbReference>
<comment type="subcellular location">
    <subcellularLocation>
        <location evidence="16">Postsynaptic cell membrane</location>
        <topology evidence="16">Multi-pass membrane protein</topology>
    </subcellularLocation>
</comment>
<evidence type="ECO:0000256" key="6">
    <source>
        <dbReference type="ARBA" id="ARBA00022989"/>
    </source>
</evidence>
<evidence type="ECO:0000256" key="13">
    <source>
        <dbReference type="ARBA" id="ARBA00023257"/>
    </source>
</evidence>
<evidence type="ECO:0000313" key="21">
    <source>
        <dbReference type="EMBL" id="EFN88515.1"/>
    </source>
</evidence>
<evidence type="ECO:0000256" key="18">
    <source>
        <dbReference type="SAM" id="MobiDB-lite"/>
    </source>
</evidence>
<evidence type="ECO:0000256" key="8">
    <source>
        <dbReference type="ARBA" id="ARBA00023065"/>
    </source>
</evidence>
<accession>E2B736</accession>
<feature type="compositionally biased region" description="Acidic residues" evidence="18">
    <location>
        <begin position="257"/>
        <end position="274"/>
    </location>
</feature>
<feature type="region of interest" description="Disordered" evidence="18">
    <location>
        <begin position="234"/>
        <end position="289"/>
    </location>
</feature>
<dbReference type="SUPFAM" id="SSF63712">
    <property type="entry name" value="Nicotinic receptor ligand binding domain-like"/>
    <property type="match status" value="1"/>
</dbReference>
<dbReference type="GO" id="GO:0004888">
    <property type="term" value="F:transmembrane signaling receptor activity"/>
    <property type="evidence" value="ECO:0007669"/>
    <property type="project" value="InterPro"/>
</dbReference>
<reference evidence="21 22" key="1">
    <citation type="journal article" date="2010" name="Science">
        <title>Genomic comparison of the ants Camponotus floridanus and Harpegnathos saltator.</title>
        <authorList>
            <person name="Bonasio R."/>
            <person name="Zhang G."/>
            <person name="Ye C."/>
            <person name="Mutti N.S."/>
            <person name="Fang X."/>
            <person name="Qin N."/>
            <person name="Donahue G."/>
            <person name="Yang P."/>
            <person name="Li Q."/>
            <person name="Li C."/>
            <person name="Zhang P."/>
            <person name="Huang Z."/>
            <person name="Berger S.L."/>
            <person name="Reinberg D."/>
            <person name="Wang J."/>
            <person name="Liebig J."/>
        </authorList>
    </citation>
    <scope>NUCLEOTIDE SEQUENCE [LARGE SCALE GENOMIC DNA]</scope>
    <source>
        <strain evidence="21 22">R22 G/1</strain>
    </source>
</reference>
<evidence type="ECO:0000256" key="4">
    <source>
        <dbReference type="ARBA" id="ARBA00022692"/>
    </source>
</evidence>
<dbReference type="FunFam" id="2.70.170.10:FF:000060">
    <property type="entry name" value="Nicotinic acetylcholine receptor subunit alpha4"/>
    <property type="match status" value="1"/>
</dbReference>